<feature type="domain" description="CN hydrolase" evidence="2">
    <location>
        <begin position="4"/>
        <end position="231"/>
    </location>
</feature>
<dbReference type="PROSITE" id="PS50263">
    <property type="entry name" value="CN_HYDROLASE"/>
    <property type="match status" value="1"/>
</dbReference>
<dbReference type="CDD" id="cd07197">
    <property type="entry name" value="nitrilase"/>
    <property type="match status" value="1"/>
</dbReference>
<evidence type="ECO:0000313" key="4">
    <source>
        <dbReference type="Proteomes" id="UP000245728"/>
    </source>
</evidence>
<dbReference type="Gene3D" id="3.60.110.10">
    <property type="entry name" value="Carbon-nitrogen hydrolase"/>
    <property type="match status" value="1"/>
</dbReference>
<reference evidence="3 4" key="1">
    <citation type="submission" date="2018-05" db="EMBL/GenBank/DDBJ databases">
        <title>Salinimonas sp. HMF8227 Genome sequencing and assembly.</title>
        <authorList>
            <person name="Kang H."/>
            <person name="Kang J."/>
            <person name="Cha I."/>
            <person name="Kim H."/>
            <person name="Joh K."/>
        </authorList>
    </citation>
    <scope>NUCLEOTIDE SEQUENCE [LARGE SCALE GENOMIC DNA]</scope>
    <source>
        <strain evidence="3 4">HMF8227</strain>
    </source>
</reference>
<dbReference type="Proteomes" id="UP000245728">
    <property type="component" value="Chromosome"/>
</dbReference>
<name>A0A2S2DZM9_9ALTE</name>
<dbReference type="PANTHER" id="PTHR23088:SF27">
    <property type="entry name" value="DEAMINATED GLUTATHIONE AMIDASE"/>
    <property type="match status" value="1"/>
</dbReference>
<dbReference type="AlphaFoldDB" id="A0A2S2DZM9"/>
<dbReference type="RefSeq" id="WP_109338432.1">
    <property type="nucleotide sequence ID" value="NZ_CP029347.1"/>
</dbReference>
<organism evidence="3 4">
    <name type="scientific">Saliniradius amylolyticus</name>
    <dbReference type="NCBI Taxonomy" id="2183582"/>
    <lineage>
        <taxon>Bacteria</taxon>
        <taxon>Pseudomonadati</taxon>
        <taxon>Pseudomonadota</taxon>
        <taxon>Gammaproteobacteria</taxon>
        <taxon>Alteromonadales</taxon>
        <taxon>Alteromonadaceae</taxon>
        <taxon>Saliniradius</taxon>
    </lineage>
</organism>
<evidence type="ECO:0000259" key="2">
    <source>
        <dbReference type="PROSITE" id="PS50263"/>
    </source>
</evidence>
<keyword evidence="4" id="KW-1185">Reference proteome</keyword>
<dbReference type="InterPro" id="IPR003010">
    <property type="entry name" value="C-N_Hydrolase"/>
</dbReference>
<dbReference type="GO" id="GO:0050152">
    <property type="term" value="F:omega-amidase activity"/>
    <property type="evidence" value="ECO:0007669"/>
    <property type="project" value="UniProtKB-EC"/>
</dbReference>
<dbReference type="EMBL" id="CP029347">
    <property type="protein sequence ID" value="AWL10742.1"/>
    <property type="molecule type" value="Genomic_DNA"/>
</dbReference>
<gene>
    <name evidence="3" type="primary">nit2</name>
    <name evidence="3" type="ORF">HMF8227_00234</name>
</gene>
<evidence type="ECO:0000313" key="3">
    <source>
        <dbReference type="EMBL" id="AWL10742.1"/>
    </source>
</evidence>
<accession>A0A2S2DZM9</accession>
<dbReference type="EC" id="3.5.1.3" evidence="3"/>
<evidence type="ECO:0000256" key="1">
    <source>
        <dbReference type="ARBA" id="ARBA00010613"/>
    </source>
</evidence>
<dbReference type="OrthoDB" id="9803803at2"/>
<dbReference type="InterPro" id="IPR001110">
    <property type="entry name" value="UPF0012_CS"/>
</dbReference>
<dbReference type="Pfam" id="PF00795">
    <property type="entry name" value="CN_hydrolase"/>
    <property type="match status" value="1"/>
</dbReference>
<protein>
    <submittedName>
        <fullName evidence="3">Omega-amidase</fullName>
        <ecNumber evidence="3">3.5.1.3</ecNumber>
    </submittedName>
</protein>
<dbReference type="InterPro" id="IPR036526">
    <property type="entry name" value="C-N_Hydrolase_sf"/>
</dbReference>
<dbReference type="PANTHER" id="PTHR23088">
    <property type="entry name" value="NITRILASE-RELATED"/>
    <property type="match status" value="1"/>
</dbReference>
<dbReference type="PROSITE" id="PS01227">
    <property type="entry name" value="UPF0012"/>
    <property type="match status" value="1"/>
</dbReference>
<dbReference type="SUPFAM" id="SSF56317">
    <property type="entry name" value="Carbon-nitrogen hydrolase"/>
    <property type="match status" value="1"/>
</dbReference>
<comment type="similarity">
    <text evidence="1">Belongs to the carbon-nitrogen hydrolase superfamily. NIT1/NIT2 family.</text>
</comment>
<keyword evidence="3" id="KW-0378">Hydrolase</keyword>
<dbReference type="KEGG" id="salh:HMF8227_00234"/>
<sequence length="285" mass="31256">MSVITVAGLQLALPPNTNNFDTIASQVRSVKKRFPHLTLVMLSELATFGPAPRFAETLPGDMEEKYRTLATETDLWLITGSLFERADERVYNTASAISPQGEVVARYRKMFPFLPYEEGISAGEEACVFDIPGVGCFGLSICYDMWFPETIRALTWQGAEVILHPTLTNTVDRDVELSIAKASAATNQCYLFDVNAAAPMGVGKSIIAGPGGETLHQSGAEQDVMVMDIDMNYVRRVRETGWNSLGQPLKSFRDHPIDYPQYQAGARSGCLDNLGPLRKPGSKLA</sequence>
<proteinExistence type="inferred from homology"/>